<dbReference type="InterPro" id="IPR012347">
    <property type="entry name" value="Ferritin-like"/>
</dbReference>
<dbReference type="Proteomes" id="UP000077856">
    <property type="component" value="Chromosome"/>
</dbReference>
<evidence type="ECO:0000313" key="1">
    <source>
        <dbReference type="EMBL" id="AND40409.1"/>
    </source>
</evidence>
<reference evidence="1 2" key="1">
    <citation type="submission" date="2016-04" db="EMBL/GenBank/DDBJ databases">
        <title>Complete genome sequence of Bacillus oceanisediminis strain 2691.</title>
        <authorList>
            <person name="Jeong H."/>
            <person name="Kim H.J."/>
            <person name="Lee D.-W."/>
        </authorList>
    </citation>
    <scope>NUCLEOTIDE SEQUENCE [LARGE SCALE GENOMIC DNA]</scope>
    <source>
        <strain evidence="1 2">2691</strain>
    </source>
</reference>
<dbReference type="Pfam" id="PF11553">
    <property type="entry name" value="DUF3231"/>
    <property type="match status" value="2"/>
</dbReference>
<dbReference type="KEGG" id="bon:A361_15025"/>
<dbReference type="AlphaFoldDB" id="A0A160MBW2"/>
<dbReference type="eggNOG" id="ENOG502Z85B">
    <property type="taxonomic scope" value="Bacteria"/>
</dbReference>
<gene>
    <name evidence="1" type="ORF">A361_15025</name>
</gene>
<dbReference type="STRING" id="1196031.A361_15025"/>
<dbReference type="RefSeq" id="WP_019383394.1">
    <property type="nucleotide sequence ID" value="NZ_CP015506.1"/>
</dbReference>
<organism evidence="1 2">
    <name type="scientific">Cytobacillus oceanisediminis 2691</name>
    <dbReference type="NCBI Taxonomy" id="1196031"/>
    <lineage>
        <taxon>Bacteria</taxon>
        <taxon>Bacillati</taxon>
        <taxon>Bacillota</taxon>
        <taxon>Bacilli</taxon>
        <taxon>Bacillales</taxon>
        <taxon>Bacillaceae</taxon>
        <taxon>Cytobacillus</taxon>
    </lineage>
</organism>
<dbReference type="EMBL" id="CP015506">
    <property type="protein sequence ID" value="AND40409.1"/>
    <property type="molecule type" value="Genomic_DNA"/>
</dbReference>
<name>A0A160MBW2_9BACI</name>
<proteinExistence type="predicted"/>
<protein>
    <submittedName>
        <fullName evidence="1">Transcriptional regulator</fullName>
    </submittedName>
</protein>
<sequence>MDKDSFNHHTKITAPELATLWSQYMNDSLSRCILRYFVHHVKDENIKDVLIYALDLSERHLQKVKVFLTEEKYPIPIGFTDEDVNLEAPPLFTDTFMIIYIHIMSIHGLTRYAGAMGNAIREDQRQYMMQVIGETLKLVDRASNVLLNKGILSKPPVFNNHQSVDFLEEKKYLTGWLGKRRPISAVEISGTYMNMQKTMAKIVLELGFSQVAQSKEVRKYMERSRHLCHKHFEILSSMLEEDNLNIPKTLETEVTDSTVPPFSDKLIMTHIAALLSSAIGYYGEALSMCQRRDLSASYARMIAEMGVLAEDGINLLIKNEWMEQPPIATDHEELAKRHKTG</sequence>
<dbReference type="InterPro" id="IPR021617">
    <property type="entry name" value="DUF3231"/>
</dbReference>
<dbReference type="Gene3D" id="1.20.1260.10">
    <property type="match status" value="2"/>
</dbReference>
<accession>A0A160MBW2</accession>
<evidence type="ECO:0000313" key="2">
    <source>
        <dbReference type="Proteomes" id="UP000077856"/>
    </source>
</evidence>